<evidence type="ECO:0000313" key="2">
    <source>
        <dbReference type="EMBL" id="CAH0372536.1"/>
    </source>
</evidence>
<name>A0A8J2X361_9STRA</name>
<dbReference type="Proteomes" id="UP000789595">
    <property type="component" value="Unassembled WGS sequence"/>
</dbReference>
<comment type="caution">
    <text evidence="2">The sequence shown here is derived from an EMBL/GenBank/DDBJ whole genome shotgun (WGS) entry which is preliminary data.</text>
</comment>
<dbReference type="EMBL" id="CAKKNE010000003">
    <property type="protein sequence ID" value="CAH0372536.1"/>
    <property type="molecule type" value="Genomic_DNA"/>
</dbReference>
<evidence type="ECO:0000256" key="1">
    <source>
        <dbReference type="SAM" id="SignalP"/>
    </source>
</evidence>
<evidence type="ECO:0000313" key="3">
    <source>
        <dbReference type="Proteomes" id="UP000789595"/>
    </source>
</evidence>
<feature type="signal peptide" evidence="1">
    <location>
        <begin position="1"/>
        <end position="20"/>
    </location>
</feature>
<keyword evidence="1" id="KW-0732">Signal</keyword>
<protein>
    <submittedName>
        <fullName evidence="2">Uncharacterized protein</fullName>
    </submittedName>
</protein>
<sequence length="310" mass="33987">MLREFLKLACYLVAARSATAIGVPVEGSAGQNTSPSNVATIQARLWSDACAPRLIARHSVPQPCAPMKPHTPDRSHQCVVGHYTICVAMKGGSTSVTEIARNWTRRTAPNMWALKPQLGVASLGCFFQQPIALSPPMSTNVLIIRNPFVRFCSAVIHKGSKILGISRTTARLDANDVTLVRRVAHELLRRRRISTGFIALGNPHFLPIVDTCTYMSFNYSAVVELGCVGAWLNDIDLSKRTNGASITSGLNHTAEFNMYCKYYDRELVLAIQELYAADFAAGAFSTTFYCPATGLNVTSTLYQPRCHRAF</sequence>
<reference evidence="2" key="1">
    <citation type="submission" date="2021-11" db="EMBL/GenBank/DDBJ databases">
        <authorList>
            <consortium name="Genoscope - CEA"/>
            <person name="William W."/>
        </authorList>
    </citation>
    <scope>NUCLEOTIDE SEQUENCE</scope>
</reference>
<organism evidence="2 3">
    <name type="scientific">Pelagomonas calceolata</name>
    <dbReference type="NCBI Taxonomy" id="35677"/>
    <lineage>
        <taxon>Eukaryota</taxon>
        <taxon>Sar</taxon>
        <taxon>Stramenopiles</taxon>
        <taxon>Ochrophyta</taxon>
        <taxon>Pelagophyceae</taxon>
        <taxon>Pelagomonadales</taxon>
        <taxon>Pelagomonadaceae</taxon>
        <taxon>Pelagomonas</taxon>
    </lineage>
</organism>
<keyword evidence="3" id="KW-1185">Reference proteome</keyword>
<proteinExistence type="predicted"/>
<dbReference type="AlphaFoldDB" id="A0A8J2X361"/>
<accession>A0A8J2X361</accession>
<gene>
    <name evidence="2" type="ORF">PECAL_3P25420</name>
</gene>
<feature type="chain" id="PRO_5035269551" evidence="1">
    <location>
        <begin position="21"/>
        <end position="310"/>
    </location>
</feature>